<proteinExistence type="predicted"/>
<organism evidence="1 2">
    <name type="scientific">candidate division TA06 bacterium</name>
    <dbReference type="NCBI Taxonomy" id="2250710"/>
    <lineage>
        <taxon>Bacteria</taxon>
        <taxon>Bacteria division TA06</taxon>
    </lineage>
</organism>
<reference evidence="1 2" key="1">
    <citation type="submission" date="2018-06" db="EMBL/GenBank/DDBJ databases">
        <title>Extensive metabolic versatility and redundancy in microbially diverse, dynamic hydrothermal sediments.</title>
        <authorList>
            <person name="Dombrowski N."/>
            <person name="Teske A."/>
            <person name="Baker B.J."/>
        </authorList>
    </citation>
    <scope>NUCLEOTIDE SEQUENCE [LARGE SCALE GENOMIC DNA]</scope>
    <source>
        <strain evidence="1">B10_G13</strain>
    </source>
</reference>
<evidence type="ECO:0008006" key="3">
    <source>
        <dbReference type="Google" id="ProtNLM"/>
    </source>
</evidence>
<comment type="caution">
    <text evidence="1">The sequence shown here is derived from an EMBL/GenBank/DDBJ whole genome shotgun (WGS) entry which is preliminary data.</text>
</comment>
<name>A0A660SHA6_UNCT6</name>
<accession>A0A660SHA6</accession>
<dbReference type="Proteomes" id="UP000271125">
    <property type="component" value="Unassembled WGS sequence"/>
</dbReference>
<evidence type="ECO:0000313" key="2">
    <source>
        <dbReference type="Proteomes" id="UP000271125"/>
    </source>
</evidence>
<protein>
    <recommendedName>
        <fullName evidence="3">Adhesin domain-containing protein</fullName>
    </recommendedName>
</protein>
<evidence type="ECO:0000313" key="1">
    <source>
        <dbReference type="EMBL" id="RKX70097.1"/>
    </source>
</evidence>
<dbReference type="AlphaFoldDB" id="A0A660SHA6"/>
<dbReference type="EMBL" id="QNBD01000152">
    <property type="protein sequence ID" value="RKX70097.1"/>
    <property type="molecule type" value="Genomic_DNA"/>
</dbReference>
<gene>
    <name evidence="1" type="ORF">DRP43_03725</name>
</gene>
<sequence length="282" mass="31513">MKLSKIPFLLIVLPFFLIGGEKQLSLKNVYKIIINAGTGYFQFTTNRDKHPIKMEYTFPEKNVSYVYNYEDDHKKNLEISFGKLKVSSDDDDININISKNGPLSDSAYVNLYPNKPIDFKLNTGASRCNIDIGDINLRSIDINSGASNIDINFENVRKLSLDYFNISSGASKIKANNLLNCGADSINISGGVNKLLLDFTGNLKKNMYVKIVSGVGLTNIGIDKNISCIMVISKGFLASNDISEHFKKLDDTTYISPSYKINKKHLNIHIENSLGCVNIYEK</sequence>